<dbReference type="AlphaFoldDB" id="A0A3P1WN40"/>
<keyword evidence="1" id="KW-0472">Membrane</keyword>
<comment type="caution">
    <text evidence="2">The sequence shown here is derived from an EMBL/GenBank/DDBJ whole genome shotgun (WGS) entry which is preliminary data.</text>
</comment>
<feature type="transmembrane region" description="Helical" evidence="1">
    <location>
        <begin position="575"/>
        <end position="597"/>
    </location>
</feature>
<proteinExistence type="predicted"/>
<keyword evidence="1" id="KW-1133">Transmembrane helix</keyword>
<dbReference type="EMBL" id="RQYT01000062">
    <property type="protein sequence ID" value="RRD47625.1"/>
    <property type="molecule type" value="Genomic_DNA"/>
</dbReference>
<name>A0A3P1WN40_9ACTN</name>
<evidence type="ECO:0000313" key="3">
    <source>
        <dbReference type="Proteomes" id="UP000280935"/>
    </source>
</evidence>
<organism evidence="2 3">
    <name type="scientific">Arachnia propionica</name>
    <dbReference type="NCBI Taxonomy" id="1750"/>
    <lineage>
        <taxon>Bacteria</taxon>
        <taxon>Bacillati</taxon>
        <taxon>Actinomycetota</taxon>
        <taxon>Actinomycetes</taxon>
        <taxon>Propionibacteriales</taxon>
        <taxon>Propionibacteriaceae</taxon>
        <taxon>Arachnia</taxon>
    </lineage>
</organism>
<evidence type="ECO:0000256" key="1">
    <source>
        <dbReference type="SAM" id="Phobius"/>
    </source>
</evidence>
<dbReference type="Proteomes" id="UP000280935">
    <property type="component" value="Unassembled WGS sequence"/>
</dbReference>
<protein>
    <submittedName>
        <fullName evidence="2">Uncharacterized protein</fullName>
    </submittedName>
</protein>
<reference evidence="2 3" key="1">
    <citation type="submission" date="2018-11" db="EMBL/GenBank/DDBJ databases">
        <title>Genomes From Bacteria Associated with the Canine Oral Cavity: a Test Case for Automated Genome-Based Taxonomic Assignment.</title>
        <authorList>
            <person name="Coil D.A."/>
            <person name="Jospin G."/>
            <person name="Darling A.E."/>
            <person name="Wallis C."/>
            <person name="Davis I.J."/>
            <person name="Harris S."/>
            <person name="Eisen J.A."/>
            <person name="Holcombe L.J."/>
            <person name="O'Flynn C."/>
        </authorList>
    </citation>
    <scope>NUCLEOTIDE SEQUENCE [LARGE SCALE GENOMIC DNA]</scope>
    <source>
        <strain evidence="2 3">OH2822_COT-296</strain>
    </source>
</reference>
<gene>
    <name evidence="2" type="ORF">EII35_14765</name>
</gene>
<feature type="transmembrane region" description="Helical" evidence="1">
    <location>
        <begin position="533"/>
        <end position="555"/>
    </location>
</feature>
<sequence length="853" mass="92924">MPRRSVFICDEPDWARAAAWARAGLVGPSLWLVAPDGPPGPVVEMEARSLPDGAVAPLGEFLARDTDLERVQLIWCPDPEVDDLTDHPWNREARDAIPRILGMQFLAGAAVFAARPGCPLPKLSPNWARIVVGPEEAIVPGGAEAPGRDVEEARLHVALALGGAVAGTPGTTTRPLLDPSWQGEEVCATAFTSTLLGGDHLDAAARDHHERTLPWADAAEMTPTRFHDDQHREELVTDAVLHVLDTGEHPLRWIPIHPEELGFAPASSEGLRAFFRRFGSFIGFLFHHSRAVPWQARVRNAVVDELQGSDMGVEIERADDTPGLIPAPNVFELDRQQVELMETLWREDRDTGAHAPSRSSWQAVIDTTNGLIDGSDLPDGLDRPTYHDRGCVVPPLSVLGFVVPEGGLSPSAPEEPGRIAGLDHAPASAAVAATAAARVVAGLQQPGPALIPASSRASSVTSRLAAEAAGRDAEIRAEQEEACGNPQGASGLSFLDAVRTQVLADRIGAGLFADRWFRLATGPLNGLIRLRSALFVFLLVGGVLLSTLLAGVNLMEPQWLIDLLGRLGIQATPGQVWTGIGGLSTVLVVGPVVWFFYHYETYRTRAIRQAEARVLLLRAARHARDEHRRLISADRTLQLWTRVLRGVYPLRTAEPEVASPSAALELPSAWTCIEFHAADEELGSWLREAPDDSSWRQRATHQLLTSWAEEHGENAAAIVADAGLPHGLLHELAATVEERWRHLADRLVRGSGQRLRNRILNSDVEIAPEGTRTWRLEAFLDRVVDPQHQPGQECDRTRSDSPAQHLTVRLDPDEGGPTSQVIASTTCVYQRCLEPLPERLPELQPLPEDTARF</sequence>
<dbReference type="RefSeq" id="WP_125229228.1">
    <property type="nucleotide sequence ID" value="NZ_RQYT01000062.1"/>
</dbReference>
<keyword evidence="1" id="KW-0812">Transmembrane</keyword>
<accession>A0A3P1WN40</accession>
<evidence type="ECO:0000313" key="2">
    <source>
        <dbReference type="EMBL" id="RRD47625.1"/>
    </source>
</evidence>